<sequence length="212" mass="24354">MKNINLLLKFFFLFQLFSIIVGMHRGGPSGSGRRFEQGEGSQFGDLPIKIRFAKLKDDIEPLMTKIGHYSPSQNISNYFEGQEHNIILLPNINIKNQFINLINSFEHFCIKYNKIDEELYKNIHLQNTLSSDEKAKNNNHLIQLQANIYSTLEAIMGDLGKVCNRAKQLNLEFSKNQWQVDLGHISLSEQPNRGSEGYGGHEDIQEFGFDNF</sequence>
<keyword evidence="1" id="KW-0472">Membrane</keyword>
<keyword evidence="1" id="KW-0812">Transmembrane</keyword>
<dbReference type="Proteomes" id="UP000605970">
    <property type="component" value="Unassembled WGS sequence"/>
</dbReference>
<protein>
    <submittedName>
        <fullName evidence="2">Uncharacterized protein</fullName>
    </submittedName>
</protein>
<dbReference type="AlphaFoldDB" id="A0A8S9ZLU0"/>
<evidence type="ECO:0000313" key="2">
    <source>
        <dbReference type="EMBL" id="KAF7634148.1"/>
    </source>
</evidence>
<evidence type="ECO:0000313" key="3">
    <source>
        <dbReference type="Proteomes" id="UP000605970"/>
    </source>
</evidence>
<accession>A0A8S9ZLU0</accession>
<proteinExistence type="predicted"/>
<comment type="caution">
    <text evidence="2">The sequence shown here is derived from an EMBL/GenBank/DDBJ whole genome shotgun (WGS) entry which is preliminary data.</text>
</comment>
<gene>
    <name evidence="2" type="ORF">Mgra_00006446</name>
</gene>
<organism evidence="2 3">
    <name type="scientific">Meloidogyne graminicola</name>
    <dbReference type="NCBI Taxonomy" id="189291"/>
    <lineage>
        <taxon>Eukaryota</taxon>
        <taxon>Metazoa</taxon>
        <taxon>Ecdysozoa</taxon>
        <taxon>Nematoda</taxon>
        <taxon>Chromadorea</taxon>
        <taxon>Rhabditida</taxon>
        <taxon>Tylenchina</taxon>
        <taxon>Tylenchomorpha</taxon>
        <taxon>Tylenchoidea</taxon>
        <taxon>Meloidogynidae</taxon>
        <taxon>Meloidogyninae</taxon>
        <taxon>Meloidogyne</taxon>
    </lineage>
</organism>
<feature type="transmembrane region" description="Helical" evidence="1">
    <location>
        <begin position="6"/>
        <end position="24"/>
    </location>
</feature>
<keyword evidence="3" id="KW-1185">Reference proteome</keyword>
<evidence type="ECO:0000256" key="1">
    <source>
        <dbReference type="SAM" id="Phobius"/>
    </source>
</evidence>
<keyword evidence="1" id="KW-1133">Transmembrane helix</keyword>
<dbReference type="EMBL" id="JABEBT010000063">
    <property type="protein sequence ID" value="KAF7634148.1"/>
    <property type="molecule type" value="Genomic_DNA"/>
</dbReference>
<reference evidence="2" key="1">
    <citation type="journal article" date="2020" name="Ecol. Evol.">
        <title>Genome structure and content of the rice root-knot nematode (Meloidogyne graminicola).</title>
        <authorList>
            <person name="Phan N.T."/>
            <person name="Danchin E.G.J."/>
            <person name="Klopp C."/>
            <person name="Perfus-Barbeoch L."/>
            <person name="Kozlowski D.K."/>
            <person name="Koutsovoulos G.D."/>
            <person name="Lopez-Roques C."/>
            <person name="Bouchez O."/>
            <person name="Zahm M."/>
            <person name="Besnard G."/>
            <person name="Bellafiore S."/>
        </authorList>
    </citation>
    <scope>NUCLEOTIDE SEQUENCE</scope>
    <source>
        <strain evidence="2">VN-18</strain>
    </source>
</reference>
<name>A0A8S9ZLU0_9BILA</name>